<dbReference type="Proteomes" id="UP000290189">
    <property type="component" value="Unassembled WGS sequence"/>
</dbReference>
<evidence type="ECO:0000256" key="1">
    <source>
        <dbReference type="SAM" id="SignalP"/>
    </source>
</evidence>
<keyword evidence="3" id="KW-0496">Mitochondrion</keyword>
<gene>
    <name evidence="2" type="ORF">PBRA_003529</name>
    <name evidence="3" type="ORF">PLBR_LOCUS7098</name>
</gene>
<reference evidence="2 4" key="1">
    <citation type="submission" date="2015-02" db="EMBL/GenBank/DDBJ databases">
        <authorList>
            <person name="Chooi Y.-H."/>
        </authorList>
    </citation>
    <scope>NUCLEOTIDE SEQUENCE [LARGE SCALE GENOMIC DNA]</scope>
    <source>
        <strain evidence="2">E3</strain>
    </source>
</reference>
<reference evidence="3 5" key="2">
    <citation type="submission" date="2018-03" db="EMBL/GenBank/DDBJ databases">
        <authorList>
            <person name="Fogelqvist J."/>
        </authorList>
    </citation>
    <scope>NUCLEOTIDE SEQUENCE [LARGE SCALE GENOMIC DNA]</scope>
</reference>
<dbReference type="AlphaFoldDB" id="A0A0G4J8R1"/>
<evidence type="ECO:0000313" key="4">
    <source>
        <dbReference type="Proteomes" id="UP000039324"/>
    </source>
</evidence>
<organism evidence="2 4">
    <name type="scientific">Plasmodiophora brassicae</name>
    <name type="common">Clubroot disease agent</name>
    <dbReference type="NCBI Taxonomy" id="37360"/>
    <lineage>
        <taxon>Eukaryota</taxon>
        <taxon>Sar</taxon>
        <taxon>Rhizaria</taxon>
        <taxon>Endomyxa</taxon>
        <taxon>Phytomyxea</taxon>
        <taxon>Plasmodiophorida</taxon>
        <taxon>Plasmodiophoridae</taxon>
        <taxon>Plasmodiophora</taxon>
    </lineage>
</organism>
<dbReference type="EMBL" id="OVEO01000012">
    <property type="protein sequence ID" value="SPQ99883.1"/>
    <property type="molecule type" value="Genomic_DNA"/>
</dbReference>
<geneLocation type="mitochondrion" evidence="3"/>
<feature type="signal peptide" evidence="1">
    <location>
        <begin position="1"/>
        <end position="19"/>
    </location>
</feature>
<proteinExistence type="predicted"/>
<evidence type="ECO:0008006" key="6">
    <source>
        <dbReference type="Google" id="ProtNLM"/>
    </source>
</evidence>
<accession>A0A0G4J8R1</accession>
<protein>
    <recommendedName>
        <fullName evidence="6">Secreted protein</fullName>
    </recommendedName>
</protein>
<evidence type="ECO:0000313" key="5">
    <source>
        <dbReference type="Proteomes" id="UP000290189"/>
    </source>
</evidence>
<dbReference type="Proteomes" id="UP000039324">
    <property type="component" value="Unassembled WGS sequence"/>
</dbReference>
<keyword evidence="4" id="KW-1185">Reference proteome</keyword>
<name>A0A0G4J8R1_PLABS</name>
<evidence type="ECO:0000313" key="2">
    <source>
        <dbReference type="EMBL" id="CEP03922.1"/>
    </source>
</evidence>
<dbReference type="EMBL" id="CDSF01000155">
    <property type="protein sequence ID" value="CEP03922.1"/>
    <property type="molecule type" value="Genomic_DNA"/>
</dbReference>
<sequence length="574" mass="61144">MRFVVVVVGSLCCAAVVLVDHVTANDATLFHLIQSWRPRVAHRWHPNATRNDSPEGPYAGRRRHLLQARRTPCQQAFLKFQDTMFACDPSSLPSINATFCVGPDSCHDRVVSTASAMIATCGNVAFYDDRLPGLVGTYMSRICRKDATGAYCLARNDAFWSPSSSARTTSSPPVVLTDTVLQGLCSGADGAAVGYPPQTHCSMASMSAHMYGVIDLLSYSVVSAAFCSRHRGNWCMSGKRTDALFNEAQALLQAQIGANRRATTTMPTDPTPAMCTDKCQSYGGILAGMMAQSYNQYQALDAWLNNGGPTPYTPIKNALERTIEEADLACARDTDGTLCGTKLFQQKAALQALPCHVPTAVSLDSSHGTCNATCSAGLVQLKSSLGCCAQEVVYRYAANQTSLALASAYLHSECDGFGTAPACPAPAGSSSQTLTVSLNNLDPTWAFDNGVDVCRLFMFRLSLFVLKPASLMSCEVAVLTGQATVQLQVAVPDVVTADYGLQADIATNGYMNWMLMWELPDAAMINPVLPVTVTSTPTPGQSSTLAAKSSSPRMPTSWATNAVGTLGALLLMLP</sequence>
<evidence type="ECO:0000313" key="3">
    <source>
        <dbReference type="EMBL" id="SPQ99883.1"/>
    </source>
</evidence>
<keyword evidence="1" id="KW-0732">Signal</keyword>
<feature type="chain" id="PRO_5036293225" description="Secreted protein" evidence="1">
    <location>
        <begin position="20"/>
        <end position="574"/>
    </location>
</feature>